<dbReference type="PROSITE" id="PS50893">
    <property type="entry name" value="ABC_TRANSPORTER_2"/>
    <property type="match status" value="1"/>
</dbReference>
<reference evidence="11" key="1">
    <citation type="submission" date="2022-03" db="EMBL/GenBank/DDBJ databases">
        <authorList>
            <person name="Vrbovska V."/>
            <person name="Kovarovic V."/>
            <person name="Botka T."/>
            <person name="Pantucek R."/>
        </authorList>
    </citation>
    <scope>NUCLEOTIDE SEQUENCE</scope>
    <source>
        <strain evidence="11">CCM 2609</strain>
    </source>
</reference>
<gene>
    <name evidence="11" type="ORF">MRZ06_02615</name>
</gene>
<dbReference type="InterPro" id="IPR027417">
    <property type="entry name" value="P-loop_NTPase"/>
</dbReference>
<dbReference type="PANTHER" id="PTHR24221">
    <property type="entry name" value="ATP-BINDING CASSETTE SUB-FAMILY B"/>
    <property type="match status" value="1"/>
</dbReference>
<keyword evidence="3" id="KW-0547">Nucleotide-binding</keyword>
<feature type="transmembrane region" description="Helical" evidence="8">
    <location>
        <begin position="225"/>
        <end position="245"/>
    </location>
</feature>
<dbReference type="Pfam" id="PF00664">
    <property type="entry name" value="ABC_membrane"/>
    <property type="match status" value="1"/>
</dbReference>
<dbReference type="Proteomes" id="UP000830343">
    <property type="component" value="Chromosome"/>
</dbReference>
<proteinExistence type="predicted"/>
<comment type="subcellular location">
    <subcellularLocation>
        <location evidence="1">Cell membrane</location>
        <topology evidence="1">Multi-pass membrane protein</topology>
    </subcellularLocation>
</comment>
<reference evidence="11" key="2">
    <citation type="submission" date="2022-04" db="EMBL/GenBank/DDBJ databases">
        <title>Antimicrobial genetic elements in methicillin-resistant Macrococcus armenti.</title>
        <authorList>
            <person name="Keller J.E."/>
            <person name="Schwendener S."/>
            <person name="Pantucek R."/>
            <person name="Perreten V."/>
        </authorList>
    </citation>
    <scope>NUCLEOTIDE SEQUENCE</scope>
    <source>
        <strain evidence="11">CCM 2609</strain>
    </source>
</reference>
<feature type="transmembrane region" description="Helical" evidence="8">
    <location>
        <begin position="146"/>
        <end position="164"/>
    </location>
</feature>
<dbReference type="Gene3D" id="3.40.50.300">
    <property type="entry name" value="P-loop containing nucleotide triphosphate hydrolases"/>
    <property type="match status" value="1"/>
</dbReference>
<dbReference type="PROSITE" id="PS50929">
    <property type="entry name" value="ABC_TM1F"/>
    <property type="match status" value="1"/>
</dbReference>
<dbReference type="SUPFAM" id="SSF90123">
    <property type="entry name" value="ABC transporter transmembrane region"/>
    <property type="match status" value="1"/>
</dbReference>
<evidence type="ECO:0000256" key="5">
    <source>
        <dbReference type="ARBA" id="ARBA00022989"/>
    </source>
</evidence>
<evidence type="ECO:0000256" key="3">
    <source>
        <dbReference type="ARBA" id="ARBA00022741"/>
    </source>
</evidence>
<keyword evidence="2 8" id="KW-0812">Transmembrane</keyword>
<dbReference type="Pfam" id="PF00005">
    <property type="entry name" value="ABC_tran"/>
    <property type="match status" value="1"/>
</dbReference>
<name>A0ABY4A1E5_9STAP</name>
<dbReference type="SUPFAM" id="SSF52540">
    <property type="entry name" value="P-loop containing nucleoside triphosphate hydrolases"/>
    <property type="match status" value="1"/>
</dbReference>
<evidence type="ECO:0000256" key="8">
    <source>
        <dbReference type="SAM" id="Phobius"/>
    </source>
</evidence>
<evidence type="ECO:0000256" key="2">
    <source>
        <dbReference type="ARBA" id="ARBA00022692"/>
    </source>
</evidence>
<comment type="function">
    <text evidence="7">May be involved in multidrug export. Transmembrane domains (TMD) form a pore in the cell membrane and the ATP-binding domain (NBD) is responsible for energy generation.</text>
</comment>
<evidence type="ECO:0000313" key="11">
    <source>
        <dbReference type="EMBL" id="UOB20993.1"/>
    </source>
</evidence>
<feature type="domain" description="ABC transmembrane type-1" evidence="10">
    <location>
        <begin position="16"/>
        <end position="288"/>
    </location>
</feature>
<dbReference type="CDD" id="cd18584">
    <property type="entry name" value="ABC_6TM_AarD_CydD"/>
    <property type="match status" value="1"/>
</dbReference>
<evidence type="ECO:0000313" key="12">
    <source>
        <dbReference type="Proteomes" id="UP000830343"/>
    </source>
</evidence>
<dbReference type="PANTHER" id="PTHR24221:SF590">
    <property type="entry name" value="COMPONENT LINKED WITH THE ASSEMBLY OF CYTOCHROME' TRANSPORT TRANSMEMBRANE ATP-BINDING PROTEIN ABC TRANSPORTER CYDD-RELATED"/>
    <property type="match status" value="1"/>
</dbReference>
<dbReference type="EMBL" id="CP094348">
    <property type="protein sequence ID" value="UOB20993.1"/>
    <property type="molecule type" value="Genomic_DNA"/>
</dbReference>
<keyword evidence="4" id="KW-0067">ATP-binding</keyword>
<dbReference type="SMART" id="SM00382">
    <property type="entry name" value="AAA"/>
    <property type="match status" value="1"/>
</dbReference>
<dbReference type="InterPro" id="IPR039421">
    <property type="entry name" value="Type_1_exporter"/>
</dbReference>
<evidence type="ECO:0000256" key="1">
    <source>
        <dbReference type="ARBA" id="ARBA00004651"/>
    </source>
</evidence>
<evidence type="ECO:0000259" key="9">
    <source>
        <dbReference type="PROSITE" id="PS50893"/>
    </source>
</evidence>
<evidence type="ECO:0000256" key="7">
    <source>
        <dbReference type="ARBA" id="ARBA00025074"/>
    </source>
</evidence>
<feature type="transmembrane region" description="Helical" evidence="8">
    <location>
        <begin position="51"/>
        <end position="68"/>
    </location>
</feature>
<keyword evidence="12" id="KW-1185">Reference proteome</keyword>
<keyword evidence="5 8" id="KW-1133">Transmembrane helix</keyword>
<keyword evidence="6 8" id="KW-0472">Membrane</keyword>
<dbReference type="InterPro" id="IPR003593">
    <property type="entry name" value="AAA+_ATPase"/>
</dbReference>
<evidence type="ECO:0000259" key="10">
    <source>
        <dbReference type="PROSITE" id="PS50929"/>
    </source>
</evidence>
<feature type="transmembrane region" description="Helical" evidence="8">
    <location>
        <begin position="123"/>
        <end position="140"/>
    </location>
</feature>
<dbReference type="InterPro" id="IPR036640">
    <property type="entry name" value="ABC1_TM_sf"/>
</dbReference>
<evidence type="ECO:0000256" key="4">
    <source>
        <dbReference type="ARBA" id="ARBA00022840"/>
    </source>
</evidence>
<dbReference type="RefSeq" id="WP_243366323.1">
    <property type="nucleotide sequence ID" value="NZ_CP094348.1"/>
</dbReference>
<protein>
    <submittedName>
        <fullName evidence="11">ABC transporter transmembrane domain-containing protein</fullName>
    </submittedName>
</protein>
<dbReference type="Gene3D" id="1.20.1560.10">
    <property type="entry name" value="ABC transporter type 1, transmembrane domain"/>
    <property type="match status" value="1"/>
</dbReference>
<feature type="transmembrane region" description="Helical" evidence="8">
    <location>
        <begin position="12"/>
        <end position="31"/>
    </location>
</feature>
<feature type="domain" description="ABC transporter" evidence="9">
    <location>
        <begin position="302"/>
        <end position="525"/>
    </location>
</feature>
<dbReference type="InterPro" id="IPR011527">
    <property type="entry name" value="ABC1_TM_dom"/>
</dbReference>
<sequence length="526" mass="59883">MKFLTKLSFNYRWSHILFFVLSLTLSIIIVLQSVQVGKVIDAILYKHTIDYPFVLGSIIIILFGRSVFQTMLKLTGNKLSYNVKHDLREWISKESNEVGSVMNLVQQGIEGVHGFYGDYLPQAYRSIFIPLSILIFLAFFHYKTALIMVITAPFIPIFYIIIGINTEKQALKQMLSLNQFSNYFLNVMKGIMTIKAFNYEDEALSKVASYSEQFKNHTMKILKTAFLSTLMLEFISMLSIGIIALEIGLSLIVFKSVSFYTAVVVLMLAPEFYNALKDLGLAFHTGKTAAGYGDMLSESLTGQEHNIIYDNQSEISFHNVKVTYETGDFMMNIHKMTIPLDHYTITGHSGAGKSTFAKVLSGLTHFDGQIHMYSHLKDNIVYLSQFDAILSDSVINNITMFNAYNFEEVVALAKQFKMHDRIMAMPNGYDTILGHEGEQLSGGEMRRISLMRVFLFPKRLVILDEPTTMLDRESRKIIMDAVETLKQYCYVMIIAHNKETIENSKNLITVNDGNINVKRHSDLEVK</sequence>
<organism evidence="11 12">
    <name type="scientific">Macrococcus armenti</name>
    <dbReference type="NCBI Taxonomy" id="2875764"/>
    <lineage>
        <taxon>Bacteria</taxon>
        <taxon>Bacillati</taxon>
        <taxon>Bacillota</taxon>
        <taxon>Bacilli</taxon>
        <taxon>Bacillales</taxon>
        <taxon>Staphylococcaceae</taxon>
        <taxon>Macrococcus</taxon>
    </lineage>
</organism>
<evidence type="ECO:0000256" key="6">
    <source>
        <dbReference type="ARBA" id="ARBA00023136"/>
    </source>
</evidence>
<dbReference type="InterPro" id="IPR003439">
    <property type="entry name" value="ABC_transporter-like_ATP-bd"/>
</dbReference>
<accession>A0ABY4A1E5</accession>